<evidence type="ECO:0000259" key="2">
    <source>
        <dbReference type="Pfam" id="PF04892"/>
    </source>
</evidence>
<keyword evidence="1" id="KW-0472">Membrane</keyword>
<dbReference type="AlphaFoldDB" id="N1UXB2"/>
<dbReference type="Proteomes" id="UP000010729">
    <property type="component" value="Unassembled WGS sequence"/>
</dbReference>
<gene>
    <name evidence="3" type="ORF">D477_013531</name>
</gene>
<evidence type="ECO:0000313" key="4">
    <source>
        <dbReference type="Proteomes" id="UP000010729"/>
    </source>
</evidence>
<evidence type="ECO:0000256" key="1">
    <source>
        <dbReference type="SAM" id="Phobius"/>
    </source>
</evidence>
<accession>N1UXB2</accession>
<organism evidence="3 4">
    <name type="scientific">Arthrobacter crystallopoietes BAB-32</name>
    <dbReference type="NCBI Taxonomy" id="1246476"/>
    <lineage>
        <taxon>Bacteria</taxon>
        <taxon>Bacillati</taxon>
        <taxon>Actinomycetota</taxon>
        <taxon>Actinomycetes</taxon>
        <taxon>Micrococcales</taxon>
        <taxon>Micrococcaceae</taxon>
        <taxon>Crystallibacter</taxon>
    </lineage>
</organism>
<feature type="domain" description="VanZ-like" evidence="2">
    <location>
        <begin position="26"/>
        <end position="143"/>
    </location>
</feature>
<name>N1UXB2_9MICC</name>
<reference evidence="3 4" key="1">
    <citation type="journal article" date="2013" name="Genome Announc.">
        <title>Draft Genome Sequence of Arthrobacter crystallopoietes Strain BAB-32, Revealing Genes for Bioremediation.</title>
        <authorList>
            <person name="Joshi M.N."/>
            <person name="Pandit A.S."/>
            <person name="Sharma A."/>
            <person name="Pandya R.V."/>
            <person name="Desai S.M."/>
            <person name="Saxena A.K."/>
            <person name="Bagatharia S.B."/>
        </authorList>
    </citation>
    <scope>NUCLEOTIDE SEQUENCE [LARGE SCALE GENOMIC DNA]</scope>
    <source>
        <strain evidence="3 4">BAB-32</strain>
    </source>
</reference>
<comment type="caution">
    <text evidence="3">The sequence shown here is derived from an EMBL/GenBank/DDBJ whole genome shotgun (WGS) entry which is preliminary data.</text>
</comment>
<dbReference type="Pfam" id="PF04892">
    <property type="entry name" value="VanZ"/>
    <property type="match status" value="1"/>
</dbReference>
<dbReference type="InterPro" id="IPR006976">
    <property type="entry name" value="VanZ-like"/>
</dbReference>
<feature type="transmembrane region" description="Helical" evidence="1">
    <location>
        <begin position="129"/>
        <end position="146"/>
    </location>
</feature>
<feature type="transmembrane region" description="Helical" evidence="1">
    <location>
        <begin position="20"/>
        <end position="38"/>
    </location>
</feature>
<sequence>MNCVPHRLPASRANGGRGHLALFLLALYLVTVAFIVLWPSPVDQQAHGTIARILARLQLLGAPNWIDYNLVEASANVSMFVPIGLLAGVQLREGLRWLALPGAFAVSFLIELCQDTFLPGRFGTMQDVLANTHGAAIGLVILYAVLEYRRARKTAPSGIP</sequence>
<dbReference type="RefSeq" id="WP_005269951.1">
    <property type="nucleotide sequence ID" value="NZ_ANPE02000159.1"/>
</dbReference>
<keyword evidence="1" id="KW-1133">Transmembrane helix</keyword>
<feature type="transmembrane region" description="Helical" evidence="1">
    <location>
        <begin position="73"/>
        <end position="91"/>
    </location>
</feature>
<keyword evidence="4" id="KW-1185">Reference proteome</keyword>
<dbReference type="EMBL" id="ANPE02000159">
    <property type="protein sequence ID" value="EMY33690.1"/>
    <property type="molecule type" value="Genomic_DNA"/>
</dbReference>
<evidence type="ECO:0000313" key="3">
    <source>
        <dbReference type="EMBL" id="EMY33690.1"/>
    </source>
</evidence>
<protein>
    <recommendedName>
        <fullName evidence="2">VanZ-like domain-containing protein</fullName>
    </recommendedName>
</protein>
<feature type="transmembrane region" description="Helical" evidence="1">
    <location>
        <begin position="98"/>
        <end position="117"/>
    </location>
</feature>
<proteinExistence type="predicted"/>
<keyword evidence="1" id="KW-0812">Transmembrane</keyword>